<dbReference type="InterPro" id="IPR052407">
    <property type="entry name" value="BTB_POZ_domain_cont_9"/>
</dbReference>
<evidence type="ECO:0000313" key="3">
    <source>
        <dbReference type="WBParaSite" id="Pan_g1252.t1"/>
    </source>
</evidence>
<dbReference type="GO" id="GO:0048512">
    <property type="term" value="P:circadian behavior"/>
    <property type="evidence" value="ECO:0007669"/>
    <property type="project" value="TreeGrafter"/>
</dbReference>
<dbReference type="SUPFAM" id="SSF49785">
    <property type="entry name" value="Galactose-binding domain-like"/>
    <property type="match status" value="1"/>
</dbReference>
<name>A0A7E4ZRC8_PANRE</name>
<accession>A0A7E4ZRC8</accession>
<evidence type="ECO:0000259" key="1">
    <source>
        <dbReference type="Pfam" id="PF00754"/>
    </source>
</evidence>
<dbReference type="InterPro" id="IPR000421">
    <property type="entry name" value="FA58C"/>
</dbReference>
<feature type="domain" description="F5/8 type C" evidence="1">
    <location>
        <begin position="96"/>
        <end position="173"/>
    </location>
</feature>
<dbReference type="Gene3D" id="2.60.120.260">
    <property type="entry name" value="Galactose-binding domain-like"/>
    <property type="match status" value="1"/>
</dbReference>
<dbReference type="PANTHER" id="PTHR46306">
    <property type="entry name" value="BTB/POZ DOMAIN-CONTAINING PROTEIN 9"/>
    <property type="match status" value="1"/>
</dbReference>
<dbReference type="GO" id="GO:0050804">
    <property type="term" value="P:modulation of chemical synaptic transmission"/>
    <property type="evidence" value="ECO:0007669"/>
    <property type="project" value="TreeGrafter"/>
</dbReference>
<dbReference type="WBParaSite" id="Pan_g1252.t1">
    <property type="protein sequence ID" value="Pan_g1252.t1"/>
    <property type="gene ID" value="Pan_g1252"/>
</dbReference>
<dbReference type="AlphaFoldDB" id="A0A7E4ZRC8"/>
<reference evidence="3" key="2">
    <citation type="submission" date="2020-10" db="UniProtKB">
        <authorList>
            <consortium name="WormBaseParasite"/>
        </authorList>
    </citation>
    <scope>IDENTIFICATION</scope>
</reference>
<organism evidence="2 3">
    <name type="scientific">Panagrellus redivivus</name>
    <name type="common">Microworm</name>
    <dbReference type="NCBI Taxonomy" id="6233"/>
    <lineage>
        <taxon>Eukaryota</taxon>
        <taxon>Metazoa</taxon>
        <taxon>Ecdysozoa</taxon>
        <taxon>Nematoda</taxon>
        <taxon>Chromadorea</taxon>
        <taxon>Rhabditida</taxon>
        <taxon>Tylenchina</taxon>
        <taxon>Panagrolaimomorpha</taxon>
        <taxon>Panagrolaimoidea</taxon>
        <taxon>Panagrolaimidae</taxon>
        <taxon>Panagrellus</taxon>
    </lineage>
</organism>
<reference evidence="2" key="1">
    <citation type="journal article" date="2013" name="Genetics">
        <title>The draft genome and transcriptome of Panagrellus redivivus are shaped by the harsh demands of a free-living lifestyle.</title>
        <authorList>
            <person name="Srinivasan J."/>
            <person name="Dillman A.R."/>
            <person name="Macchietto M.G."/>
            <person name="Heikkinen L."/>
            <person name="Lakso M."/>
            <person name="Fracchia K.M."/>
            <person name="Antoshechkin I."/>
            <person name="Mortazavi A."/>
            <person name="Wong G."/>
            <person name="Sternberg P.W."/>
        </authorList>
    </citation>
    <scope>NUCLEOTIDE SEQUENCE [LARGE SCALE GENOMIC DNA]</scope>
    <source>
        <strain evidence="2">MT8872</strain>
    </source>
</reference>
<evidence type="ECO:0000313" key="2">
    <source>
        <dbReference type="Proteomes" id="UP000492821"/>
    </source>
</evidence>
<keyword evidence="2" id="KW-1185">Reference proteome</keyword>
<sequence>MKANPSESAQFPKLLKHIKLNAIAVHDLVTAVRPLKLIDDKDLLDIVYEQAEAAAKPIELLNCNVLSYEYSSKVLAGGLSSFFTVPEEDEVLQHHSSDVNENITVDLRHLYKLNHLVMELANGDWGYWIEVSEDNVNWTRVVDYSKYVCRTVQRVYFKERPVRYIRIHGTNPADDMFEISRLEAYYTEDALDFDPKTGIVIPSDNVALPEKDAIILQGINHGTRHGMIDSAKNDEICTYHEVGINDIILQLAQPYLLDSISLWLTKADLCSCFIEVSTDKINWTRVFTELVTCGYQLIKFVKQPVVFVKLTGCCRSKYFFHFECPAKPEI</sequence>
<dbReference type="GO" id="GO:0005737">
    <property type="term" value="C:cytoplasm"/>
    <property type="evidence" value="ECO:0007669"/>
    <property type="project" value="TreeGrafter"/>
</dbReference>
<dbReference type="Pfam" id="PF00754">
    <property type="entry name" value="F5_F8_type_C"/>
    <property type="match status" value="1"/>
</dbReference>
<dbReference type="Proteomes" id="UP000492821">
    <property type="component" value="Unassembled WGS sequence"/>
</dbReference>
<dbReference type="PANTHER" id="PTHR46306:SF1">
    <property type="entry name" value="BTB_POZ DOMAIN-CONTAINING PROTEIN 9"/>
    <property type="match status" value="1"/>
</dbReference>
<dbReference type="GO" id="GO:0008344">
    <property type="term" value="P:adult locomotory behavior"/>
    <property type="evidence" value="ECO:0007669"/>
    <property type="project" value="TreeGrafter"/>
</dbReference>
<proteinExistence type="predicted"/>
<dbReference type="InterPro" id="IPR008979">
    <property type="entry name" value="Galactose-bd-like_sf"/>
</dbReference>
<protein>
    <submittedName>
        <fullName evidence="3">F5/8 type C domain-containing protein</fullName>
    </submittedName>
</protein>